<dbReference type="PATRIC" id="fig|1131731.3.peg.1039"/>
<dbReference type="EMBL" id="AJLR01000040">
    <property type="protein sequence ID" value="EKN68369.1"/>
    <property type="molecule type" value="Genomic_DNA"/>
</dbReference>
<dbReference type="RefSeq" id="WP_003330196.1">
    <property type="nucleotide sequence ID" value="NZ_AJLR01000040.1"/>
</dbReference>
<proteinExistence type="predicted"/>
<dbReference type="SMART" id="SM00901">
    <property type="entry name" value="FRG"/>
    <property type="match status" value="1"/>
</dbReference>
<dbReference type="Pfam" id="PF08867">
    <property type="entry name" value="FRG"/>
    <property type="match status" value="1"/>
</dbReference>
<dbReference type="InterPro" id="IPR014966">
    <property type="entry name" value="FRG-dom"/>
</dbReference>
<keyword evidence="3" id="KW-1185">Reference proteome</keyword>
<dbReference type="STRING" id="1131731.BAZO_04985"/>
<dbReference type="AlphaFoldDB" id="K6DJ75"/>
<feature type="domain" description="FRG" evidence="1">
    <location>
        <begin position="29"/>
        <end position="130"/>
    </location>
</feature>
<dbReference type="Proteomes" id="UP000006315">
    <property type="component" value="Unassembled WGS sequence"/>
</dbReference>
<accession>K6DJ75</accession>
<evidence type="ECO:0000259" key="1">
    <source>
        <dbReference type="SMART" id="SM00901"/>
    </source>
</evidence>
<sequence length="292" mass="34719">MKNALDITNYFFSENWLKLLEEVTFFAKKSRLVWYRGQSNNASENGCYPLLSGLFRQSFSVEKILQWEELSYKRFFENGFDLHKTENQWDLLYLMQQYGVKTRLLDWSESFAVALYFATRNWDHKTSCSIWLLDPFRLNRIFHNLDELTSMPKTIDFLEARKEFQKTMALSPRMNTYRSMFQKGYFTLQGNTKQGLEEEENGVLLRERILKHIKIDVELRNDVELFLELSGINQLTLFPDLGGLASYVNQWTTTDLMKQKFLKDTNDQNSKLFRQTSSGKIEWKEDENTFLP</sequence>
<evidence type="ECO:0000313" key="2">
    <source>
        <dbReference type="EMBL" id="EKN68369.1"/>
    </source>
</evidence>
<name>K6DJ75_SCHAZ</name>
<gene>
    <name evidence="2" type="ORF">BAZO_04985</name>
</gene>
<organism evidence="2 3">
    <name type="scientific">Schinkia azotoformans LMG 9581</name>
    <dbReference type="NCBI Taxonomy" id="1131731"/>
    <lineage>
        <taxon>Bacteria</taxon>
        <taxon>Bacillati</taxon>
        <taxon>Bacillota</taxon>
        <taxon>Bacilli</taxon>
        <taxon>Bacillales</taxon>
        <taxon>Bacillaceae</taxon>
        <taxon>Calidifontibacillus/Schinkia group</taxon>
        <taxon>Schinkia</taxon>
    </lineage>
</organism>
<comment type="caution">
    <text evidence="2">The sequence shown here is derived from an EMBL/GenBank/DDBJ whole genome shotgun (WGS) entry which is preliminary data.</text>
</comment>
<evidence type="ECO:0000313" key="3">
    <source>
        <dbReference type="Proteomes" id="UP000006315"/>
    </source>
</evidence>
<protein>
    <submittedName>
        <fullName evidence="2">FRG domain-containing protein</fullName>
    </submittedName>
</protein>
<reference evidence="2 3" key="1">
    <citation type="journal article" date="2012" name="Front. Microbiol.">
        <title>Redundancy and modularity in membrane-associated dissimilatory nitrate reduction in Bacillus.</title>
        <authorList>
            <person name="Heylen K."/>
            <person name="Keltjens J."/>
        </authorList>
    </citation>
    <scope>NUCLEOTIDE SEQUENCE [LARGE SCALE GENOMIC DNA]</scope>
    <source>
        <strain evidence="2 3">LMG 9581</strain>
    </source>
</reference>